<gene>
    <name evidence="3" type="ordered locus">Nham_3023</name>
</gene>
<dbReference type="HOGENOM" id="CLU_130407_0_1_5"/>
<feature type="domain" description="VanZ-like" evidence="2">
    <location>
        <begin position="31"/>
        <end position="105"/>
    </location>
</feature>
<accession>Q1QJ28</accession>
<keyword evidence="1" id="KW-1133">Transmembrane helix</keyword>
<dbReference type="eggNOG" id="ENOG50339FW">
    <property type="taxonomic scope" value="Bacteria"/>
</dbReference>
<evidence type="ECO:0000313" key="4">
    <source>
        <dbReference type="Proteomes" id="UP000001953"/>
    </source>
</evidence>
<dbReference type="KEGG" id="nha:Nham_3023"/>
<dbReference type="InterPro" id="IPR006976">
    <property type="entry name" value="VanZ-like"/>
</dbReference>
<keyword evidence="4" id="KW-1185">Reference proteome</keyword>
<evidence type="ECO:0000256" key="1">
    <source>
        <dbReference type="SAM" id="Phobius"/>
    </source>
</evidence>
<dbReference type="RefSeq" id="WP_011511429.1">
    <property type="nucleotide sequence ID" value="NC_007964.1"/>
</dbReference>
<proteinExistence type="predicted"/>
<reference evidence="3 4" key="1">
    <citation type="submission" date="2006-03" db="EMBL/GenBank/DDBJ databases">
        <title>Complete sequence of chromosome of Nitrobacter hamburgensis X14.</title>
        <authorList>
            <consortium name="US DOE Joint Genome Institute"/>
            <person name="Copeland A."/>
            <person name="Lucas S."/>
            <person name="Lapidus A."/>
            <person name="Barry K."/>
            <person name="Detter J.C."/>
            <person name="Glavina del Rio T."/>
            <person name="Hammon N."/>
            <person name="Israni S."/>
            <person name="Dalin E."/>
            <person name="Tice H."/>
            <person name="Pitluck S."/>
            <person name="Chain P."/>
            <person name="Malfatti S."/>
            <person name="Shin M."/>
            <person name="Vergez L."/>
            <person name="Schmutz J."/>
            <person name="Larimer F."/>
            <person name="Land M."/>
            <person name="Hauser L."/>
            <person name="Kyrpides N."/>
            <person name="Ivanova N."/>
            <person name="Ward B."/>
            <person name="Arp D."/>
            <person name="Klotz M."/>
            <person name="Stein L."/>
            <person name="O'Mullan G."/>
            <person name="Starkenburg S."/>
            <person name="Sayavedra L."/>
            <person name="Poret-Peterson A.T."/>
            <person name="Gentry M.E."/>
            <person name="Bruce D."/>
            <person name="Richardson P."/>
        </authorList>
    </citation>
    <scope>NUCLEOTIDE SEQUENCE [LARGE SCALE GENOMIC DNA]</scope>
    <source>
        <strain evidence="4">DSM 10229 / NCIMB 13809 / X14</strain>
    </source>
</reference>
<dbReference type="EMBL" id="CP000319">
    <property type="protein sequence ID" value="ABE63769.1"/>
    <property type="molecule type" value="Genomic_DNA"/>
</dbReference>
<feature type="transmembrane region" description="Helical" evidence="1">
    <location>
        <begin position="30"/>
        <end position="52"/>
    </location>
</feature>
<dbReference type="InterPro" id="IPR017015">
    <property type="entry name" value="UCP033367_VanZ"/>
</dbReference>
<dbReference type="Proteomes" id="UP000001953">
    <property type="component" value="Chromosome"/>
</dbReference>
<feature type="transmembrane region" description="Helical" evidence="1">
    <location>
        <begin position="59"/>
        <end position="77"/>
    </location>
</feature>
<organism evidence="3 4">
    <name type="scientific">Nitrobacter hamburgensis (strain DSM 10229 / NCIMB 13809 / X14)</name>
    <dbReference type="NCBI Taxonomy" id="323097"/>
    <lineage>
        <taxon>Bacteria</taxon>
        <taxon>Pseudomonadati</taxon>
        <taxon>Pseudomonadota</taxon>
        <taxon>Alphaproteobacteria</taxon>
        <taxon>Hyphomicrobiales</taxon>
        <taxon>Nitrobacteraceae</taxon>
        <taxon>Nitrobacter</taxon>
    </lineage>
</organism>
<dbReference type="AlphaFoldDB" id="Q1QJ28"/>
<evidence type="ECO:0000259" key="2">
    <source>
        <dbReference type="Pfam" id="PF04892"/>
    </source>
</evidence>
<dbReference type="STRING" id="323097.Nham_3023"/>
<name>Q1QJ28_NITHX</name>
<sequence>MYHKLVATAAWLSLAFIVFATLSPIDLRPQVAGVGLDRFAAFAATGLLFGLAYPRRPGLVVALVLCGACILEMTQLITTDRHGRLPDLFVKMAGGSTGILIAQFWNHLTS</sequence>
<evidence type="ECO:0000313" key="3">
    <source>
        <dbReference type="EMBL" id="ABE63769.1"/>
    </source>
</evidence>
<keyword evidence="1" id="KW-0472">Membrane</keyword>
<dbReference type="Pfam" id="PF04892">
    <property type="entry name" value="VanZ"/>
    <property type="match status" value="1"/>
</dbReference>
<dbReference type="OrthoDB" id="7908547at2"/>
<keyword evidence="1" id="KW-0812">Transmembrane</keyword>
<protein>
    <submittedName>
        <fullName evidence="3">Conserved hypothetical membrane protein</fullName>
    </submittedName>
</protein>
<dbReference type="PIRSF" id="PIRSF033367">
    <property type="entry name" value="UCP033367_VanZ"/>
    <property type="match status" value="1"/>
</dbReference>